<organism evidence="1 2">
    <name type="scientific">Dallia pectoralis</name>
    <name type="common">Alaska blackfish</name>
    <dbReference type="NCBI Taxonomy" id="75939"/>
    <lineage>
        <taxon>Eukaryota</taxon>
        <taxon>Metazoa</taxon>
        <taxon>Chordata</taxon>
        <taxon>Craniata</taxon>
        <taxon>Vertebrata</taxon>
        <taxon>Euteleostomi</taxon>
        <taxon>Actinopterygii</taxon>
        <taxon>Neopterygii</taxon>
        <taxon>Teleostei</taxon>
        <taxon>Protacanthopterygii</taxon>
        <taxon>Esociformes</taxon>
        <taxon>Umbridae</taxon>
        <taxon>Dallia</taxon>
    </lineage>
</organism>
<accession>A0ACC2GQ89</accession>
<name>A0ACC2GQ89_DALPE</name>
<proteinExistence type="predicted"/>
<dbReference type="Proteomes" id="UP001157502">
    <property type="component" value="Chromosome 10"/>
</dbReference>
<gene>
    <name evidence="1" type="ORF">DPEC_G00121560</name>
</gene>
<sequence length="184" mass="20021">MRADEGGVTGYSIPTPYTHHSPAGNLADLLNVRADRQEDEELVAGLTTRSLGSTEEGRTGRTRRRQVRLPRTTGTRAASRSFGGQSRGGSGHGKLKGINGDRYVNKEREERIFAFVRFRPETRERACDKFWSVSPASPAVPVSACGRERLSSRRRSRAGGALSPGPVGTAPEQDVGCQGRNTRK</sequence>
<dbReference type="EMBL" id="CM055737">
    <property type="protein sequence ID" value="KAJ8005792.1"/>
    <property type="molecule type" value="Genomic_DNA"/>
</dbReference>
<comment type="caution">
    <text evidence="1">The sequence shown here is derived from an EMBL/GenBank/DDBJ whole genome shotgun (WGS) entry which is preliminary data.</text>
</comment>
<keyword evidence="2" id="KW-1185">Reference proteome</keyword>
<reference evidence="1" key="1">
    <citation type="submission" date="2021-05" db="EMBL/GenBank/DDBJ databases">
        <authorList>
            <person name="Pan Q."/>
            <person name="Jouanno E."/>
            <person name="Zahm M."/>
            <person name="Klopp C."/>
            <person name="Cabau C."/>
            <person name="Louis A."/>
            <person name="Berthelot C."/>
            <person name="Parey E."/>
            <person name="Roest Crollius H."/>
            <person name="Montfort J."/>
            <person name="Robinson-Rechavi M."/>
            <person name="Bouchez O."/>
            <person name="Lampietro C."/>
            <person name="Lopez Roques C."/>
            <person name="Donnadieu C."/>
            <person name="Postlethwait J."/>
            <person name="Bobe J."/>
            <person name="Dillon D."/>
            <person name="Chandos A."/>
            <person name="von Hippel F."/>
            <person name="Guiguen Y."/>
        </authorList>
    </citation>
    <scope>NUCLEOTIDE SEQUENCE</scope>
    <source>
        <strain evidence="1">YG-Jan2019</strain>
    </source>
</reference>
<evidence type="ECO:0000313" key="1">
    <source>
        <dbReference type="EMBL" id="KAJ8005792.1"/>
    </source>
</evidence>
<evidence type="ECO:0000313" key="2">
    <source>
        <dbReference type="Proteomes" id="UP001157502"/>
    </source>
</evidence>
<protein>
    <submittedName>
        <fullName evidence="1">Uncharacterized protein</fullName>
    </submittedName>
</protein>